<keyword evidence="2" id="KW-0238">DNA-binding</keyword>
<keyword evidence="1" id="KW-0805">Transcription regulation</keyword>
<dbReference type="AlphaFoldDB" id="A0A4Y7U5A2"/>
<dbReference type="InterPro" id="IPR018060">
    <property type="entry name" value="HTH_AraC"/>
</dbReference>
<organism evidence="5 6">
    <name type="scientific">Flavobacterium circumlabens</name>
    <dbReference type="NCBI Taxonomy" id="2133765"/>
    <lineage>
        <taxon>Bacteria</taxon>
        <taxon>Pseudomonadati</taxon>
        <taxon>Bacteroidota</taxon>
        <taxon>Flavobacteriia</taxon>
        <taxon>Flavobacteriales</taxon>
        <taxon>Flavobacteriaceae</taxon>
        <taxon>Flavobacterium</taxon>
    </lineage>
</organism>
<protein>
    <submittedName>
        <fullName evidence="5">AraC family transcriptional regulator</fullName>
    </submittedName>
</protein>
<dbReference type="PANTHER" id="PTHR43280">
    <property type="entry name" value="ARAC-FAMILY TRANSCRIPTIONAL REGULATOR"/>
    <property type="match status" value="1"/>
</dbReference>
<dbReference type="Gene3D" id="1.10.10.60">
    <property type="entry name" value="Homeodomain-like"/>
    <property type="match status" value="1"/>
</dbReference>
<dbReference type="Pfam" id="PF12833">
    <property type="entry name" value="HTH_18"/>
    <property type="match status" value="1"/>
</dbReference>
<dbReference type="Proteomes" id="UP000298340">
    <property type="component" value="Unassembled WGS sequence"/>
</dbReference>
<evidence type="ECO:0000256" key="1">
    <source>
        <dbReference type="ARBA" id="ARBA00023015"/>
    </source>
</evidence>
<dbReference type="GO" id="GO:0043565">
    <property type="term" value="F:sequence-specific DNA binding"/>
    <property type="evidence" value="ECO:0007669"/>
    <property type="project" value="InterPro"/>
</dbReference>
<dbReference type="RefSeq" id="WP_134092271.1">
    <property type="nucleotide sequence ID" value="NZ_QWDN01000083.1"/>
</dbReference>
<dbReference type="InterPro" id="IPR009057">
    <property type="entry name" value="Homeodomain-like_sf"/>
</dbReference>
<feature type="domain" description="HTH araC/xylS-type" evidence="4">
    <location>
        <begin position="1"/>
        <end position="73"/>
    </location>
</feature>
<evidence type="ECO:0000259" key="4">
    <source>
        <dbReference type="PROSITE" id="PS01124"/>
    </source>
</evidence>
<evidence type="ECO:0000256" key="2">
    <source>
        <dbReference type="ARBA" id="ARBA00023125"/>
    </source>
</evidence>
<dbReference type="PROSITE" id="PS00041">
    <property type="entry name" value="HTH_ARAC_FAMILY_1"/>
    <property type="match status" value="1"/>
</dbReference>
<dbReference type="EMBL" id="QWDN01000083">
    <property type="protein sequence ID" value="TEB41605.1"/>
    <property type="molecule type" value="Genomic_DNA"/>
</dbReference>
<evidence type="ECO:0000313" key="5">
    <source>
        <dbReference type="EMBL" id="TEB41605.1"/>
    </source>
</evidence>
<evidence type="ECO:0000313" key="6">
    <source>
        <dbReference type="Proteomes" id="UP000298340"/>
    </source>
</evidence>
<name>A0A4Y7U5A2_9FLAO</name>
<accession>A0A4Y7U5A2</accession>
<keyword evidence="3" id="KW-0804">Transcription</keyword>
<dbReference type="PROSITE" id="PS01124">
    <property type="entry name" value="HTH_ARAC_FAMILY_2"/>
    <property type="match status" value="1"/>
</dbReference>
<dbReference type="InterPro" id="IPR018062">
    <property type="entry name" value="HTH_AraC-typ_CS"/>
</dbReference>
<reference evidence="5 6" key="1">
    <citation type="journal article" date="2018" name="Syst. Appl. Microbiol.">
        <title>Flavobacterium circumlabens sp. nov. and Flavobacterium cupreum sp. nov., two psychrotrophic species isolated from Antarctic environmental samples.</title>
        <authorList>
            <person name="Kralova S."/>
            <person name="Busse H.J."/>
            <person name="Svec P."/>
            <person name="Maslanova I."/>
            <person name="Stankova E."/>
            <person name="Bartak M."/>
            <person name="Sedlacek I."/>
        </authorList>
    </citation>
    <scope>NUCLEOTIDE SEQUENCE [LARGE SCALE GENOMIC DNA]</scope>
    <source>
        <strain evidence="5 6">CCM 8828</strain>
    </source>
</reference>
<gene>
    <name evidence="5" type="ORF">D0809_24680</name>
</gene>
<dbReference type="GO" id="GO:0003700">
    <property type="term" value="F:DNA-binding transcription factor activity"/>
    <property type="evidence" value="ECO:0007669"/>
    <property type="project" value="InterPro"/>
</dbReference>
<evidence type="ECO:0000256" key="3">
    <source>
        <dbReference type="ARBA" id="ARBA00023163"/>
    </source>
</evidence>
<sequence length="82" mass="9343">ETSFVINELYGDNFYNFINKYRIEKAKSLLLSEKYNQLNILGIAYESGFNSKTTFNTTFKKNTGFSPTEFVKLHSGAAGKEL</sequence>
<dbReference type="PANTHER" id="PTHR43280:SF29">
    <property type="entry name" value="ARAC-FAMILY TRANSCRIPTIONAL REGULATOR"/>
    <property type="match status" value="1"/>
</dbReference>
<dbReference type="SMART" id="SM00342">
    <property type="entry name" value="HTH_ARAC"/>
    <property type="match status" value="1"/>
</dbReference>
<proteinExistence type="predicted"/>
<feature type="non-terminal residue" evidence="5">
    <location>
        <position position="1"/>
    </location>
</feature>
<comment type="caution">
    <text evidence="5">The sequence shown here is derived from an EMBL/GenBank/DDBJ whole genome shotgun (WGS) entry which is preliminary data.</text>
</comment>
<dbReference type="SUPFAM" id="SSF46689">
    <property type="entry name" value="Homeodomain-like"/>
    <property type="match status" value="1"/>
</dbReference>